<feature type="transmembrane region" description="Helical" evidence="13">
    <location>
        <begin position="75"/>
        <end position="92"/>
    </location>
</feature>
<dbReference type="InterPro" id="IPR036890">
    <property type="entry name" value="HATPase_C_sf"/>
</dbReference>
<dbReference type="PATRIC" id="fig|1365253.3.peg.659"/>
<dbReference type="AlphaFoldDB" id="A0A167GY00"/>
<dbReference type="PRINTS" id="PR00344">
    <property type="entry name" value="BCTRLSENSOR"/>
</dbReference>
<keyword evidence="7" id="KW-0067">ATP-binding</keyword>
<dbReference type="SUPFAM" id="SSF55874">
    <property type="entry name" value="ATPase domain of HSP90 chaperone/DNA topoisomerase II/histidine kinase"/>
    <property type="match status" value="1"/>
</dbReference>
<dbReference type="SUPFAM" id="SSF52172">
    <property type="entry name" value="CheY-like"/>
    <property type="match status" value="1"/>
</dbReference>
<dbReference type="Gene3D" id="3.30.450.20">
    <property type="entry name" value="PAS domain"/>
    <property type="match status" value="1"/>
</dbReference>
<dbReference type="InterPro" id="IPR005467">
    <property type="entry name" value="His_kinase_dom"/>
</dbReference>
<keyword evidence="13" id="KW-0472">Membrane</keyword>
<evidence type="ECO:0000256" key="5">
    <source>
        <dbReference type="ARBA" id="ARBA00022741"/>
    </source>
</evidence>
<evidence type="ECO:0000256" key="10">
    <source>
        <dbReference type="ARBA" id="ARBA00068150"/>
    </source>
</evidence>
<comment type="catalytic activity">
    <reaction evidence="1">
        <text>ATP + protein L-histidine = ADP + protein N-phospho-L-histidine.</text>
        <dbReference type="EC" id="2.7.13.3"/>
    </reaction>
</comment>
<evidence type="ECO:0000256" key="6">
    <source>
        <dbReference type="ARBA" id="ARBA00022777"/>
    </source>
</evidence>
<keyword evidence="13" id="KW-1133">Transmembrane helix</keyword>
<dbReference type="CDD" id="cd12914">
    <property type="entry name" value="PDC1_DGC_like"/>
    <property type="match status" value="1"/>
</dbReference>
<feature type="transmembrane region" description="Helical" evidence="13">
    <location>
        <begin position="104"/>
        <end position="130"/>
    </location>
</feature>
<keyword evidence="13" id="KW-0812">Transmembrane</keyword>
<dbReference type="PROSITE" id="PS50110">
    <property type="entry name" value="RESPONSE_REGULATORY"/>
    <property type="match status" value="1"/>
</dbReference>
<evidence type="ECO:0000256" key="13">
    <source>
        <dbReference type="SAM" id="Phobius"/>
    </source>
</evidence>
<dbReference type="FunFam" id="3.30.565.10:FF:000010">
    <property type="entry name" value="Sensor histidine kinase RcsC"/>
    <property type="match status" value="1"/>
</dbReference>
<accession>A0A167GY00</accession>
<dbReference type="InterPro" id="IPR011006">
    <property type="entry name" value="CheY-like_superfamily"/>
</dbReference>
<dbReference type="EC" id="2.7.13.3" evidence="2"/>
<evidence type="ECO:0000256" key="11">
    <source>
        <dbReference type="PROSITE-ProRule" id="PRU00169"/>
    </source>
</evidence>
<protein>
    <recommendedName>
        <fullName evidence="10">Sensory/regulatory protein RpfC</fullName>
        <ecNumber evidence="2">2.7.13.3</ecNumber>
    </recommendedName>
</protein>
<dbReference type="InterPro" id="IPR003661">
    <property type="entry name" value="HisK_dim/P_dom"/>
</dbReference>
<dbReference type="PANTHER" id="PTHR45339:SF1">
    <property type="entry name" value="HYBRID SIGNAL TRANSDUCTION HISTIDINE KINASE J"/>
    <property type="match status" value="1"/>
</dbReference>
<feature type="modified residue" description="4-aspartylphosphate" evidence="11">
    <location>
        <position position="850"/>
    </location>
</feature>
<evidence type="ECO:0000256" key="4">
    <source>
        <dbReference type="ARBA" id="ARBA00022679"/>
    </source>
</evidence>
<comment type="subunit">
    <text evidence="9">At low DSF concentrations, interacts with RpfF.</text>
</comment>
<dbReference type="Pfam" id="PF00512">
    <property type="entry name" value="HisKA"/>
    <property type="match status" value="1"/>
</dbReference>
<keyword evidence="3 11" id="KW-0597">Phosphoprotein</keyword>
<keyword evidence="12" id="KW-0175">Coiled coil</keyword>
<dbReference type="CDD" id="cd00082">
    <property type="entry name" value="HisKA"/>
    <property type="match status" value="1"/>
</dbReference>
<feature type="domain" description="Histidine kinase" evidence="14">
    <location>
        <begin position="565"/>
        <end position="781"/>
    </location>
</feature>
<feature type="coiled-coil region" evidence="12">
    <location>
        <begin position="506"/>
        <end position="559"/>
    </location>
</feature>
<feature type="transmembrane region" description="Helical" evidence="13">
    <location>
        <begin position="12"/>
        <end position="31"/>
    </location>
</feature>
<dbReference type="InterPro" id="IPR001789">
    <property type="entry name" value="Sig_transdc_resp-reg_receiver"/>
</dbReference>
<evidence type="ECO:0000256" key="2">
    <source>
        <dbReference type="ARBA" id="ARBA00012438"/>
    </source>
</evidence>
<dbReference type="Gene3D" id="1.10.287.130">
    <property type="match status" value="1"/>
</dbReference>
<proteinExistence type="predicted"/>
<evidence type="ECO:0000256" key="8">
    <source>
        <dbReference type="ARBA" id="ARBA00023012"/>
    </source>
</evidence>
<feature type="transmembrane region" description="Helical" evidence="13">
    <location>
        <begin position="167"/>
        <end position="187"/>
    </location>
</feature>
<dbReference type="Pfam" id="PF02518">
    <property type="entry name" value="HATPase_c"/>
    <property type="match status" value="1"/>
</dbReference>
<evidence type="ECO:0000259" key="15">
    <source>
        <dbReference type="PROSITE" id="PS50110"/>
    </source>
</evidence>
<evidence type="ECO:0000259" key="14">
    <source>
        <dbReference type="PROSITE" id="PS50109"/>
    </source>
</evidence>
<dbReference type="RefSeq" id="WP_081227687.1">
    <property type="nucleotide sequence ID" value="NZ_AUXT01000029.1"/>
</dbReference>
<evidence type="ECO:0000256" key="3">
    <source>
        <dbReference type="ARBA" id="ARBA00022553"/>
    </source>
</evidence>
<dbReference type="InterPro" id="IPR003594">
    <property type="entry name" value="HATPase_dom"/>
</dbReference>
<dbReference type="InterPro" id="IPR004358">
    <property type="entry name" value="Sig_transdc_His_kin-like_C"/>
</dbReference>
<organism evidence="16 17">
    <name type="scientific">Pseudoalteromonas luteoviolacea NCIMB 1942</name>
    <dbReference type="NCBI Taxonomy" id="1365253"/>
    <lineage>
        <taxon>Bacteria</taxon>
        <taxon>Pseudomonadati</taxon>
        <taxon>Pseudomonadota</taxon>
        <taxon>Gammaproteobacteria</taxon>
        <taxon>Alteromonadales</taxon>
        <taxon>Pseudoalteromonadaceae</taxon>
        <taxon>Pseudoalteromonas</taxon>
    </lineage>
</organism>
<evidence type="ECO:0000256" key="9">
    <source>
        <dbReference type="ARBA" id="ARBA00064003"/>
    </source>
</evidence>
<keyword evidence="4" id="KW-0808">Transferase</keyword>
<evidence type="ECO:0000256" key="12">
    <source>
        <dbReference type="SAM" id="Coils"/>
    </source>
</evidence>
<keyword evidence="6" id="KW-0418">Kinase</keyword>
<gene>
    <name evidence="16" type="ORF">N482_23600</name>
</gene>
<dbReference type="SMART" id="SM00448">
    <property type="entry name" value="REC"/>
    <property type="match status" value="1"/>
</dbReference>
<dbReference type="SUPFAM" id="SSF47384">
    <property type="entry name" value="Homodimeric domain of signal transducing histidine kinase"/>
    <property type="match status" value="1"/>
</dbReference>
<feature type="domain" description="Response regulatory" evidence="15">
    <location>
        <begin position="801"/>
        <end position="918"/>
    </location>
</feature>
<dbReference type="CDD" id="cd16922">
    <property type="entry name" value="HATPase_EvgS-ArcB-TorS-like"/>
    <property type="match status" value="1"/>
</dbReference>
<dbReference type="InterPro" id="IPR036097">
    <property type="entry name" value="HisK_dim/P_sf"/>
</dbReference>
<sequence>MLNHISKLPKLVIALFLGVLGGIANLLPIWFLDSSEFLFGQLFVILCLLALGWQYAVLAVGIGAIFLLYRWGHCLPSVVFLIEILWLQVFCIRANKPLFIRGLGFWVLFGIPILFIMGKFVLGLTLLVIFTALAKYMINAAVYLAIVDLTSLFLFKRVWQAKSLYQILNYMISHLIILVVLITTIVLTNSHYKRIEFEVTAQLHDASVSALKQIDDYLESYRRAINIAAQDIQSGVDKQQVINRLVDTYPNFRTAIVADQSAYVTHFYPNALKISLVGEVPSVADREYFIQAPYYPNGYVSGIFQGRGFGNDPVVAVSAPLYEDGEFQGIVESSLFFESFEQFIPKVLAQKGHLLIVDHENNIVFSSLKSDFNILDNVANEQLIALTESTDQVYISNNRDVYYRQSVQSDIFNWRVISLIERKHVNLAVASAWIQSFVLALFIIAISSFLVNRMTRVFTKPIVDLSHSINSFDPSEKMSGVSNTPEGSCLEVITLQQQFSQLAFKLSTSFAKLNSANEENAQLNRKLKDFNEHLELEVSEKTEELIKALEQANKASSAKSQFLANMSHEIRTPLNGIIGMSEELINNEFDSGSKTQLDIIHQSAHKLLLILNDILDYSKIEAGALVLTMQDTDVSDFVTAISTAFEKSLSKRNVEFNHALDEQVPTVLVFDDLRLSQVINNLLSNAGKFTEQGKIDFTVDYSQGSLRLKVKDTGIGIAKSAQKDLFDEFTQADLSTTRKYGGTGLGLTICKRLIALMGGQLTFHSTENVGSEFIVEIPAELGEVPKQKSISAEIPNLENMKLLLVEDNPINQIVATQFLEKTGGLISKAMDGIEALQALEGQDFDIILMDCQMPNMDGFECTRTIRQNPDVYGHPYIIAITANAFAEDKEKCLRAGMDDFVAKPIESKALYSCLKSWNSKNKTGDDKK</sequence>
<feature type="transmembrane region" description="Helical" evidence="13">
    <location>
        <begin position="43"/>
        <end position="69"/>
    </location>
</feature>
<evidence type="ECO:0000313" key="16">
    <source>
        <dbReference type="EMBL" id="KZN57429.1"/>
    </source>
</evidence>
<keyword evidence="5" id="KW-0547">Nucleotide-binding</keyword>
<dbReference type="Proteomes" id="UP000076587">
    <property type="component" value="Unassembled WGS sequence"/>
</dbReference>
<evidence type="ECO:0000256" key="7">
    <source>
        <dbReference type="ARBA" id="ARBA00022840"/>
    </source>
</evidence>
<evidence type="ECO:0000313" key="17">
    <source>
        <dbReference type="Proteomes" id="UP000076587"/>
    </source>
</evidence>
<dbReference type="Pfam" id="PF00072">
    <property type="entry name" value="Response_reg"/>
    <property type="match status" value="1"/>
</dbReference>
<dbReference type="OrthoDB" id="9810730at2"/>
<comment type="caution">
    <text evidence="16">The sequence shown here is derived from an EMBL/GenBank/DDBJ whole genome shotgun (WGS) entry which is preliminary data.</text>
</comment>
<dbReference type="CDD" id="cd17546">
    <property type="entry name" value="REC_hyHK_CKI1_RcsC-like"/>
    <property type="match status" value="1"/>
</dbReference>
<reference evidence="16 17" key="1">
    <citation type="submission" date="2013-07" db="EMBL/GenBank/DDBJ databases">
        <title>Comparative Genomic and Metabolomic Analysis of Twelve Strains of Pseudoalteromonas luteoviolacea.</title>
        <authorList>
            <person name="Vynne N.G."/>
            <person name="Mansson M."/>
            <person name="Gram L."/>
        </authorList>
    </citation>
    <scope>NUCLEOTIDE SEQUENCE [LARGE SCALE GENOMIC DNA]</scope>
    <source>
        <strain evidence="16 17">NCIMB 1942</strain>
    </source>
</reference>
<dbReference type="GO" id="GO:0000155">
    <property type="term" value="F:phosphorelay sensor kinase activity"/>
    <property type="evidence" value="ECO:0007669"/>
    <property type="project" value="InterPro"/>
</dbReference>
<feature type="transmembrane region" description="Helical" evidence="13">
    <location>
        <begin position="136"/>
        <end position="155"/>
    </location>
</feature>
<dbReference type="SMART" id="SM00388">
    <property type="entry name" value="HisKA"/>
    <property type="match status" value="1"/>
</dbReference>
<feature type="transmembrane region" description="Helical" evidence="13">
    <location>
        <begin position="432"/>
        <end position="451"/>
    </location>
</feature>
<dbReference type="Gene3D" id="3.30.565.10">
    <property type="entry name" value="Histidine kinase-like ATPase, C-terminal domain"/>
    <property type="match status" value="1"/>
</dbReference>
<evidence type="ECO:0000256" key="1">
    <source>
        <dbReference type="ARBA" id="ARBA00000085"/>
    </source>
</evidence>
<keyword evidence="8" id="KW-0902">Two-component regulatory system</keyword>
<dbReference type="PANTHER" id="PTHR45339">
    <property type="entry name" value="HYBRID SIGNAL TRANSDUCTION HISTIDINE KINASE J"/>
    <property type="match status" value="1"/>
</dbReference>
<name>A0A167GY00_9GAMM</name>
<dbReference type="GO" id="GO:0005524">
    <property type="term" value="F:ATP binding"/>
    <property type="evidence" value="ECO:0007669"/>
    <property type="project" value="UniProtKB-KW"/>
</dbReference>
<dbReference type="Gene3D" id="3.40.50.2300">
    <property type="match status" value="1"/>
</dbReference>
<dbReference type="EMBL" id="AUXT01000029">
    <property type="protein sequence ID" value="KZN57429.1"/>
    <property type="molecule type" value="Genomic_DNA"/>
</dbReference>
<dbReference type="SMART" id="SM00387">
    <property type="entry name" value="HATPase_c"/>
    <property type="match status" value="1"/>
</dbReference>
<dbReference type="PROSITE" id="PS50109">
    <property type="entry name" value="HIS_KIN"/>
    <property type="match status" value="1"/>
</dbReference>
<dbReference type="FunFam" id="1.10.287.130:FF:000002">
    <property type="entry name" value="Two-component osmosensing histidine kinase"/>
    <property type="match status" value="1"/>
</dbReference>